<evidence type="ECO:0000313" key="2">
    <source>
        <dbReference type="EMBL" id="OSS52036.1"/>
    </source>
</evidence>
<feature type="region of interest" description="Disordered" evidence="1">
    <location>
        <begin position="219"/>
        <end position="288"/>
    </location>
</feature>
<feature type="region of interest" description="Disordered" evidence="1">
    <location>
        <begin position="104"/>
        <end position="146"/>
    </location>
</feature>
<feature type="compositionally biased region" description="Polar residues" evidence="1">
    <location>
        <begin position="236"/>
        <end position="248"/>
    </location>
</feature>
<dbReference type="AlphaFoldDB" id="A0A1Y2M7F9"/>
<evidence type="ECO:0000313" key="3">
    <source>
        <dbReference type="Proteomes" id="UP000193240"/>
    </source>
</evidence>
<accession>A0A1Y2M7F9</accession>
<gene>
    <name evidence="2" type="ORF">B5807_03697</name>
</gene>
<proteinExistence type="predicted"/>
<keyword evidence="3" id="KW-1185">Reference proteome</keyword>
<evidence type="ECO:0000256" key="1">
    <source>
        <dbReference type="SAM" id="MobiDB-lite"/>
    </source>
</evidence>
<protein>
    <submittedName>
        <fullName evidence="2">Uncharacterized protein</fullName>
    </submittedName>
</protein>
<organism evidence="2 3">
    <name type="scientific">Epicoccum nigrum</name>
    <name type="common">Soil fungus</name>
    <name type="synonym">Epicoccum purpurascens</name>
    <dbReference type="NCBI Taxonomy" id="105696"/>
    <lineage>
        <taxon>Eukaryota</taxon>
        <taxon>Fungi</taxon>
        <taxon>Dikarya</taxon>
        <taxon>Ascomycota</taxon>
        <taxon>Pezizomycotina</taxon>
        <taxon>Dothideomycetes</taxon>
        <taxon>Pleosporomycetidae</taxon>
        <taxon>Pleosporales</taxon>
        <taxon>Pleosporineae</taxon>
        <taxon>Didymellaceae</taxon>
        <taxon>Epicoccum</taxon>
    </lineage>
</organism>
<dbReference type="EMBL" id="KZ107840">
    <property type="protein sequence ID" value="OSS52036.1"/>
    <property type="molecule type" value="Genomic_DNA"/>
</dbReference>
<name>A0A1Y2M7F9_EPING</name>
<feature type="compositionally biased region" description="Basic residues" evidence="1">
    <location>
        <begin position="115"/>
        <end position="134"/>
    </location>
</feature>
<dbReference type="InParanoid" id="A0A1Y2M7F9"/>
<dbReference type="OMA" id="KENIMDY"/>
<dbReference type="Proteomes" id="UP000193240">
    <property type="component" value="Unassembled WGS sequence"/>
</dbReference>
<sequence length="288" mass="32118">MNAPAPTQPDGGSLTKPQDWAVHLVTAALKCTTDDRASSTYLTADEAKHDILRTLNWFEANNEYEWPHFSAHFSFDQVMRLRRVLVTDVYTTLERVGHIELGALRTPDSSDGGVRRGRARDVRRRTHGRKRLCKRKPETDDEASSGYSLNEGQAYLAHIMIELANRSGLDTGSCIREDRNSVEVANLLHDGLVKVWTGPYQEDGDHFESLREIADVWKQHKRNNPPRSSQRERNATPGTPQVVPQTSPVAKDKPKGGSASIAGACPDAGSRAPWDWANDQWANTNTLP</sequence>
<reference evidence="2 3" key="1">
    <citation type="journal article" date="2017" name="Genome Announc.">
        <title>Genome sequence of the saprophytic ascomycete Epicoccum nigrum ICMP 19927 strain isolated from New Zealand.</title>
        <authorList>
            <person name="Fokin M."/>
            <person name="Fleetwood D."/>
            <person name="Weir B.S."/>
            <person name="Villas-Boas S.G."/>
        </authorList>
    </citation>
    <scope>NUCLEOTIDE SEQUENCE [LARGE SCALE GENOMIC DNA]</scope>
    <source>
        <strain evidence="2 3">ICMP 19927</strain>
    </source>
</reference>